<evidence type="ECO:0000259" key="1">
    <source>
        <dbReference type="Pfam" id="PF13614"/>
    </source>
</evidence>
<evidence type="ECO:0000313" key="3">
    <source>
        <dbReference type="Proteomes" id="UP000760819"/>
    </source>
</evidence>
<dbReference type="InterPro" id="IPR025669">
    <property type="entry name" value="AAA_dom"/>
</dbReference>
<dbReference type="Gene3D" id="3.40.50.300">
    <property type="entry name" value="P-loop containing nucleotide triphosphate hydrolases"/>
    <property type="match status" value="1"/>
</dbReference>
<dbReference type="Pfam" id="PF13614">
    <property type="entry name" value="AAA_31"/>
    <property type="match status" value="1"/>
</dbReference>
<organism evidence="2 3">
    <name type="scientific">Candidatus Dojkabacteria bacterium</name>
    <dbReference type="NCBI Taxonomy" id="2099670"/>
    <lineage>
        <taxon>Bacteria</taxon>
        <taxon>Candidatus Dojkabacteria</taxon>
    </lineage>
</organism>
<dbReference type="AlphaFoldDB" id="A0A955L0F9"/>
<dbReference type="EMBL" id="JAGQLI010000163">
    <property type="protein sequence ID" value="MCA9379381.1"/>
    <property type="molecule type" value="Genomic_DNA"/>
</dbReference>
<sequence>MVLTIINQKGGVGKTTTVINVGTYLAGLGHKVLVVDLDPQANLTSGLGVNVHGQSKSDITGKDSQSETIYDLLVNGKAAGEIIVKTNIENLDILPSGIELSGAEVEMVSIISRENVLKKALGEVRDKYDLIMIDCPPSLGLLTINALTAADKLLIPIQCEYFALEGLGQLMNTIKLIKGNLNPTLEIGGVILTMYDSRTNLSRDVAGEVRTFFADKVFGTIVPRNIRLSEAPSHGLPISEYDPSSAGAKSYKELAEEVAARFVSK</sequence>
<dbReference type="Proteomes" id="UP000760819">
    <property type="component" value="Unassembled WGS sequence"/>
</dbReference>
<proteinExistence type="predicted"/>
<name>A0A955L0F9_9BACT</name>
<accession>A0A955L0F9</accession>
<dbReference type="PANTHER" id="PTHR13696:SF52">
    <property type="entry name" value="PARA FAMILY PROTEIN CT_582"/>
    <property type="match status" value="1"/>
</dbReference>
<dbReference type="InterPro" id="IPR050678">
    <property type="entry name" value="DNA_Partitioning_ATPase"/>
</dbReference>
<feature type="domain" description="AAA" evidence="1">
    <location>
        <begin position="2"/>
        <end position="187"/>
    </location>
</feature>
<comment type="caution">
    <text evidence="2">The sequence shown here is derived from an EMBL/GenBank/DDBJ whole genome shotgun (WGS) entry which is preliminary data.</text>
</comment>
<gene>
    <name evidence="2" type="ORF">KC640_03045</name>
</gene>
<dbReference type="FunFam" id="3.40.50.300:FF:000285">
    <property type="entry name" value="Sporulation initiation inhibitor Soj"/>
    <property type="match status" value="1"/>
</dbReference>
<dbReference type="PIRSF" id="PIRSF009320">
    <property type="entry name" value="Nuc_binding_HP_1000"/>
    <property type="match status" value="1"/>
</dbReference>
<dbReference type="CDD" id="cd02042">
    <property type="entry name" value="ParAB_family"/>
    <property type="match status" value="1"/>
</dbReference>
<reference evidence="2" key="1">
    <citation type="submission" date="2020-04" db="EMBL/GenBank/DDBJ databases">
        <authorList>
            <person name="Zhang T."/>
        </authorList>
    </citation>
    <scope>NUCLEOTIDE SEQUENCE</scope>
    <source>
        <strain evidence="2">HKST-UBA12</strain>
    </source>
</reference>
<dbReference type="InterPro" id="IPR027417">
    <property type="entry name" value="P-loop_NTPase"/>
</dbReference>
<reference evidence="2" key="2">
    <citation type="journal article" date="2021" name="Microbiome">
        <title>Successional dynamics and alternative stable states in a saline activated sludge microbial community over 9 years.</title>
        <authorList>
            <person name="Wang Y."/>
            <person name="Ye J."/>
            <person name="Ju F."/>
            <person name="Liu L."/>
            <person name="Boyd J.A."/>
            <person name="Deng Y."/>
            <person name="Parks D.H."/>
            <person name="Jiang X."/>
            <person name="Yin X."/>
            <person name="Woodcroft B.J."/>
            <person name="Tyson G.W."/>
            <person name="Hugenholtz P."/>
            <person name="Polz M.F."/>
            <person name="Zhang T."/>
        </authorList>
    </citation>
    <scope>NUCLEOTIDE SEQUENCE</scope>
    <source>
        <strain evidence="2">HKST-UBA12</strain>
    </source>
</reference>
<dbReference type="SUPFAM" id="SSF52540">
    <property type="entry name" value="P-loop containing nucleoside triphosphate hydrolases"/>
    <property type="match status" value="1"/>
</dbReference>
<evidence type="ECO:0000313" key="2">
    <source>
        <dbReference type="EMBL" id="MCA9379381.1"/>
    </source>
</evidence>
<dbReference type="PANTHER" id="PTHR13696">
    <property type="entry name" value="P-LOOP CONTAINING NUCLEOSIDE TRIPHOSPHATE HYDROLASE"/>
    <property type="match status" value="1"/>
</dbReference>
<protein>
    <submittedName>
        <fullName evidence="2">ParA family protein</fullName>
    </submittedName>
</protein>